<keyword evidence="1" id="KW-0560">Oxidoreductase</keyword>
<dbReference type="InterPro" id="IPR023210">
    <property type="entry name" value="NADP_OxRdtase_dom"/>
</dbReference>
<dbReference type="Pfam" id="PF00248">
    <property type="entry name" value="Aldo_ket_red"/>
    <property type="match status" value="1"/>
</dbReference>
<evidence type="ECO:0000313" key="3">
    <source>
        <dbReference type="EMBL" id="KAK7717978.1"/>
    </source>
</evidence>
<dbReference type="PANTHER" id="PTHR43364">
    <property type="entry name" value="NADH-SPECIFIC METHYLGLYOXAL REDUCTASE-RELATED"/>
    <property type="match status" value="1"/>
</dbReference>
<proteinExistence type="predicted"/>
<protein>
    <recommendedName>
        <fullName evidence="2">NADP-dependent oxidoreductase domain-containing protein</fullName>
    </recommendedName>
</protein>
<keyword evidence="4" id="KW-1185">Reference proteome</keyword>
<sequence>MGSNQTPTEISVIFGTNAFGKFDYVPGLIAPFDTVEKITPILDAIQSSGVKQLDTARLYGQGFSEPLLTESGYADRGMAVSTKLYPTAFRAAVMPGATKYTHRPEDLRAGLMASLDALKTKKLRTWYLYAPDRSTPLEDTLREVNNLYDEGHFERWGVCNFQSWEVARAQELCIRNGWVRPAVFQGIYNALVRGTEAELFPCLRRYGMAFEAAQPLASGLLTGRYRWDMPAGEIPKGGRFDPDPKNMVGHHLRWKYWHDCYFEALEIIREAAGKHGLTVNECALRWMVHHSKLDASLGDGIVMGASVPSQIKENCDDMKKGELPEEVVQAFEQAWSKAKGWILPYWH</sequence>
<dbReference type="CDD" id="cd19075">
    <property type="entry name" value="AKR_AKR7A1-5"/>
    <property type="match status" value="1"/>
</dbReference>
<organism evidence="3 4">
    <name type="scientific">Diaporthe eres</name>
    <name type="common">Phomopsis oblonga</name>
    <dbReference type="NCBI Taxonomy" id="83184"/>
    <lineage>
        <taxon>Eukaryota</taxon>
        <taxon>Fungi</taxon>
        <taxon>Dikarya</taxon>
        <taxon>Ascomycota</taxon>
        <taxon>Pezizomycotina</taxon>
        <taxon>Sordariomycetes</taxon>
        <taxon>Sordariomycetidae</taxon>
        <taxon>Diaporthales</taxon>
        <taxon>Diaporthaceae</taxon>
        <taxon>Diaporthe</taxon>
        <taxon>Diaporthe eres species complex</taxon>
    </lineage>
</organism>
<accession>A0ABR1NWL1</accession>
<dbReference type="PANTHER" id="PTHR43364:SF4">
    <property type="entry name" value="NAD(P)-LINKED OXIDOREDUCTASE SUPERFAMILY PROTEIN"/>
    <property type="match status" value="1"/>
</dbReference>
<name>A0ABR1NWL1_DIAER</name>
<evidence type="ECO:0000256" key="1">
    <source>
        <dbReference type="ARBA" id="ARBA00023002"/>
    </source>
</evidence>
<dbReference type="EMBL" id="JAKNSF020000090">
    <property type="protein sequence ID" value="KAK7717978.1"/>
    <property type="molecule type" value="Genomic_DNA"/>
</dbReference>
<dbReference type="InterPro" id="IPR050523">
    <property type="entry name" value="AKR_Detox_Biosynth"/>
</dbReference>
<evidence type="ECO:0000313" key="4">
    <source>
        <dbReference type="Proteomes" id="UP001430848"/>
    </source>
</evidence>
<dbReference type="InterPro" id="IPR036812">
    <property type="entry name" value="NAD(P)_OxRdtase_dom_sf"/>
</dbReference>
<evidence type="ECO:0000259" key="2">
    <source>
        <dbReference type="Pfam" id="PF00248"/>
    </source>
</evidence>
<comment type="caution">
    <text evidence="3">The sequence shown here is derived from an EMBL/GenBank/DDBJ whole genome shotgun (WGS) entry which is preliminary data.</text>
</comment>
<feature type="domain" description="NADP-dependent oxidoreductase" evidence="2">
    <location>
        <begin position="12"/>
        <end position="335"/>
    </location>
</feature>
<dbReference type="Proteomes" id="UP001430848">
    <property type="component" value="Unassembled WGS sequence"/>
</dbReference>
<dbReference type="Gene3D" id="3.20.20.100">
    <property type="entry name" value="NADP-dependent oxidoreductase domain"/>
    <property type="match status" value="1"/>
</dbReference>
<gene>
    <name evidence="3" type="ORF">SLS63_010629</name>
</gene>
<dbReference type="SUPFAM" id="SSF51430">
    <property type="entry name" value="NAD(P)-linked oxidoreductase"/>
    <property type="match status" value="1"/>
</dbReference>
<reference evidence="3 4" key="1">
    <citation type="submission" date="2024-02" db="EMBL/GenBank/DDBJ databases">
        <title>De novo assembly and annotation of 12 fungi associated with fruit tree decline syndrome in Ontario, Canada.</title>
        <authorList>
            <person name="Sulman M."/>
            <person name="Ellouze W."/>
            <person name="Ilyukhin E."/>
        </authorList>
    </citation>
    <scope>NUCLEOTIDE SEQUENCE [LARGE SCALE GENOMIC DNA]</scope>
    <source>
        <strain evidence="3 4">M169</strain>
    </source>
</reference>